<accession>A0A9W8IU68</accession>
<dbReference type="CDD" id="cd09917">
    <property type="entry name" value="F-box_SF"/>
    <property type="match status" value="1"/>
</dbReference>
<reference evidence="3" key="1">
    <citation type="submission" date="2022-06" db="EMBL/GenBank/DDBJ databases">
        <title>Genome Sequence of Candolleomyces eurysporus.</title>
        <authorList>
            <person name="Buettner E."/>
        </authorList>
    </citation>
    <scope>NUCLEOTIDE SEQUENCE</scope>
    <source>
        <strain evidence="3">VTCC 930004</strain>
    </source>
</reference>
<dbReference type="InterPro" id="IPR001810">
    <property type="entry name" value="F-box_dom"/>
</dbReference>
<dbReference type="Pfam" id="PF00646">
    <property type="entry name" value="F-box"/>
    <property type="match status" value="1"/>
</dbReference>
<feature type="domain" description="F-box" evidence="2">
    <location>
        <begin position="85"/>
        <end position="134"/>
    </location>
</feature>
<dbReference type="Proteomes" id="UP001140091">
    <property type="component" value="Unassembled WGS sequence"/>
</dbReference>
<keyword evidence="4" id="KW-1185">Reference proteome</keyword>
<sequence>MVKTRTQSGVAIKPSTSKALEDDYYEIEDDFQPESSDEGTDKKRKLRKTNATPKAKRQKTAASPSKPKAANKDTPAKGGRRRKTLSLLPTMPLDVLFEIFSHLSPQDLLNLTRTSKMLKKTMLDPETNGVWKRARAIYGAPEPATGFILRYQECPKRRLEHSEASMYLLGVKDPGFKTVFKGYDLDMFNYIPHTNERPGTNEMSDPDWHLRKLFWANDVHPFAKEWSCFRDAAQLSLEGRVAFDAWKEERKQLLQSINEMAQVYEVWVYSYKSRKYETVDTSKVRLEAVKKRLLTAGHSSVDINSALTERTEGIRTGSANVTNSAWTRIRPKIEAFVIEARKRRVFREIQPLIKQRFQVLKEVYNEHLKHLSPAERYCCPLAEFLWRYTDASDLLEADPTVSITTESFQSVIDKVDERVAEYQAEKRKKAVESARWGVWMTTARFSESLHLARHVFQCEHSTPAPFSVDVPAIYQTLIGWDMIAWLPCMARLGFELRPGIKVDRPSEIRYNDRGSGGLLRADFFGGT</sequence>
<gene>
    <name evidence="3" type="ORF">H1R20_g14292</name>
</gene>
<evidence type="ECO:0000313" key="4">
    <source>
        <dbReference type="Proteomes" id="UP001140091"/>
    </source>
</evidence>
<dbReference type="PROSITE" id="PS50181">
    <property type="entry name" value="FBOX"/>
    <property type="match status" value="1"/>
</dbReference>
<organism evidence="3 4">
    <name type="scientific">Candolleomyces eurysporus</name>
    <dbReference type="NCBI Taxonomy" id="2828524"/>
    <lineage>
        <taxon>Eukaryota</taxon>
        <taxon>Fungi</taxon>
        <taxon>Dikarya</taxon>
        <taxon>Basidiomycota</taxon>
        <taxon>Agaricomycotina</taxon>
        <taxon>Agaricomycetes</taxon>
        <taxon>Agaricomycetidae</taxon>
        <taxon>Agaricales</taxon>
        <taxon>Agaricineae</taxon>
        <taxon>Psathyrellaceae</taxon>
        <taxon>Candolleomyces</taxon>
    </lineage>
</organism>
<name>A0A9W8IU68_9AGAR</name>
<dbReference type="SMART" id="SM00256">
    <property type="entry name" value="FBOX"/>
    <property type="match status" value="1"/>
</dbReference>
<feature type="compositionally biased region" description="Acidic residues" evidence="1">
    <location>
        <begin position="23"/>
        <end position="38"/>
    </location>
</feature>
<evidence type="ECO:0000259" key="2">
    <source>
        <dbReference type="PROSITE" id="PS50181"/>
    </source>
</evidence>
<dbReference type="OrthoDB" id="2322499at2759"/>
<dbReference type="InterPro" id="IPR036047">
    <property type="entry name" value="F-box-like_dom_sf"/>
</dbReference>
<feature type="region of interest" description="Disordered" evidence="1">
    <location>
        <begin position="23"/>
        <end position="85"/>
    </location>
</feature>
<evidence type="ECO:0000256" key="1">
    <source>
        <dbReference type="SAM" id="MobiDB-lite"/>
    </source>
</evidence>
<dbReference type="SUPFAM" id="SSF81383">
    <property type="entry name" value="F-box domain"/>
    <property type="match status" value="1"/>
</dbReference>
<evidence type="ECO:0000313" key="3">
    <source>
        <dbReference type="EMBL" id="KAJ2922785.1"/>
    </source>
</evidence>
<comment type="caution">
    <text evidence="3">The sequence shown here is derived from an EMBL/GenBank/DDBJ whole genome shotgun (WGS) entry which is preliminary data.</text>
</comment>
<dbReference type="Gene3D" id="1.20.1280.50">
    <property type="match status" value="1"/>
</dbReference>
<feature type="non-terminal residue" evidence="3">
    <location>
        <position position="527"/>
    </location>
</feature>
<feature type="compositionally biased region" description="Basic residues" evidence="1">
    <location>
        <begin position="42"/>
        <end position="59"/>
    </location>
</feature>
<dbReference type="AlphaFoldDB" id="A0A9W8IU68"/>
<dbReference type="EMBL" id="JANBPK010001475">
    <property type="protein sequence ID" value="KAJ2922785.1"/>
    <property type="molecule type" value="Genomic_DNA"/>
</dbReference>
<protein>
    <recommendedName>
        <fullName evidence="2">F-box domain-containing protein</fullName>
    </recommendedName>
</protein>
<proteinExistence type="predicted"/>